<dbReference type="CDD" id="cd05379">
    <property type="entry name" value="CAP_bacterial"/>
    <property type="match status" value="1"/>
</dbReference>
<gene>
    <name evidence="3" type="ORF">SAMN02745823_00460</name>
</gene>
<evidence type="ECO:0000256" key="1">
    <source>
        <dbReference type="SAM" id="SignalP"/>
    </source>
</evidence>
<feature type="chain" id="PRO_5013223199" evidence="1">
    <location>
        <begin position="30"/>
        <end position="175"/>
    </location>
</feature>
<dbReference type="SUPFAM" id="SSF55797">
    <property type="entry name" value="PR-1-like"/>
    <property type="match status" value="1"/>
</dbReference>
<evidence type="ECO:0000313" key="4">
    <source>
        <dbReference type="Proteomes" id="UP000183995"/>
    </source>
</evidence>
<dbReference type="InterPro" id="IPR014044">
    <property type="entry name" value="CAP_dom"/>
</dbReference>
<dbReference type="InterPro" id="IPR035940">
    <property type="entry name" value="CAP_sf"/>
</dbReference>
<dbReference type="RefSeq" id="WP_073076004.1">
    <property type="nucleotide sequence ID" value="NZ_FQXV01000001.1"/>
</dbReference>
<organism evidence="3 4">
    <name type="scientific">Sporobacter termitidis DSM 10068</name>
    <dbReference type="NCBI Taxonomy" id="1123282"/>
    <lineage>
        <taxon>Bacteria</taxon>
        <taxon>Bacillati</taxon>
        <taxon>Bacillota</taxon>
        <taxon>Clostridia</taxon>
        <taxon>Eubacteriales</taxon>
        <taxon>Oscillospiraceae</taxon>
        <taxon>Sporobacter</taxon>
    </lineage>
</organism>
<evidence type="ECO:0000313" key="3">
    <source>
        <dbReference type="EMBL" id="SHH60907.1"/>
    </source>
</evidence>
<keyword evidence="1" id="KW-0732">Signal</keyword>
<dbReference type="PANTHER" id="PTHR31157:SF1">
    <property type="entry name" value="SCP DOMAIN-CONTAINING PROTEIN"/>
    <property type="match status" value="1"/>
</dbReference>
<dbReference type="Proteomes" id="UP000183995">
    <property type="component" value="Unassembled WGS sequence"/>
</dbReference>
<dbReference type="AlphaFoldDB" id="A0A1M5UD69"/>
<dbReference type="EMBL" id="FQXV01000001">
    <property type="protein sequence ID" value="SHH60907.1"/>
    <property type="molecule type" value="Genomic_DNA"/>
</dbReference>
<evidence type="ECO:0000259" key="2">
    <source>
        <dbReference type="Pfam" id="PF00188"/>
    </source>
</evidence>
<protein>
    <submittedName>
        <fullName evidence="3">Uncharacterized conserved protein YkwD, contains CAP (CSP/antigen 5/PR1) domain</fullName>
    </submittedName>
</protein>
<feature type="signal peptide" evidence="1">
    <location>
        <begin position="1"/>
        <end position="29"/>
    </location>
</feature>
<dbReference type="Gene3D" id="3.40.33.10">
    <property type="entry name" value="CAP"/>
    <property type="match status" value="1"/>
</dbReference>
<sequence>MSKSRKVRFLPFVLALAAVISLSAVQVLAADVPVEAGSPAATDSQAVANYKAEVVRLVNIEREKAGVADLAAMDKLADMADVRAQEASTDFRHVRPDGSRCFTIFGEYSLRYYAAGENLACGFKTPEEVVKAWMNSASHKQNLLDADFTYIGIGYYLSDSGTPYWSQLFYTPKSY</sequence>
<dbReference type="Pfam" id="PF00188">
    <property type="entry name" value="CAP"/>
    <property type="match status" value="1"/>
</dbReference>
<reference evidence="3 4" key="1">
    <citation type="submission" date="2016-11" db="EMBL/GenBank/DDBJ databases">
        <authorList>
            <person name="Jaros S."/>
            <person name="Januszkiewicz K."/>
            <person name="Wedrychowicz H."/>
        </authorList>
    </citation>
    <scope>NUCLEOTIDE SEQUENCE [LARGE SCALE GENOMIC DNA]</scope>
    <source>
        <strain evidence="3 4">DSM 10068</strain>
    </source>
</reference>
<feature type="domain" description="SCP" evidence="2">
    <location>
        <begin position="55"/>
        <end position="169"/>
    </location>
</feature>
<accession>A0A1M5UD69</accession>
<dbReference type="OrthoDB" id="9783944at2"/>
<dbReference type="PANTHER" id="PTHR31157">
    <property type="entry name" value="SCP DOMAIN-CONTAINING PROTEIN"/>
    <property type="match status" value="1"/>
</dbReference>
<dbReference type="STRING" id="1123282.SAMN02745823_00460"/>
<name>A0A1M5UD69_9FIRM</name>
<keyword evidence="4" id="KW-1185">Reference proteome</keyword>
<proteinExistence type="predicted"/>